<dbReference type="Proteomes" id="UP000031443">
    <property type="component" value="Unassembled WGS sequence"/>
</dbReference>
<accession>M7AX72</accession>
<dbReference type="Gene3D" id="2.60.40.2840">
    <property type="match status" value="1"/>
</dbReference>
<dbReference type="Pfam" id="PF16562">
    <property type="entry name" value="HECW_N"/>
    <property type="match status" value="1"/>
</dbReference>
<dbReference type="AlphaFoldDB" id="M7AX72"/>
<dbReference type="InterPro" id="IPR032348">
    <property type="entry name" value="HECW_N"/>
</dbReference>
<reference evidence="3" key="1">
    <citation type="journal article" date="2013" name="Nat. Genet.">
        <title>The draft genomes of soft-shell turtle and green sea turtle yield insights into the development and evolution of the turtle-specific body plan.</title>
        <authorList>
            <person name="Wang Z."/>
            <person name="Pascual-Anaya J."/>
            <person name="Zadissa A."/>
            <person name="Li W."/>
            <person name="Niimura Y."/>
            <person name="Huang Z."/>
            <person name="Li C."/>
            <person name="White S."/>
            <person name="Xiong Z."/>
            <person name="Fang D."/>
            <person name="Wang B."/>
            <person name="Ming Y."/>
            <person name="Chen Y."/>
            <person name="Zheng Y."/>
            <person name="Kuraku S."/>
            <person name="Pignatelli M."/>
            <person name="Herrero J."/>
            <person name="Beal K."/>
            <person name="Nozawa M."/>
            <person name="Li Q."/>
            <person name="Wang J."/>
            <person name="Zhang H."/>
            <person name="Yu L."/>
            <person name="Shigenobu S."/>
            <person name="Wang J."/>
            <person name="Liu J."/>
            <person name="Flicek P."/>
            <person name="Searle S."/>
            <person name="Wang J."/>
            <person name="Kuratani S."/>
            <person name="Yin Y."/>
            <person name="Aken B."/>
            <person name="Zhang G."/>
            <person name="Irie N."/>
        </authorList>
    </citation>
    <scope>NUCLEOTIDE SEQUENCE [LARGE SCALE GENOMIC DNA]</scope>
</reference>
<proteinExistence type="predicted"/>
<dbReference type="STRING" id="8469.M7AX72"/>
<organism evidence="2 3">
    <name type="scientific">Chelonia mydas</name>
    <name type="common">Green sea-turtle</name>
    <name type="synonym">Chelonia agassizi</name>
    <dbReference type="NCBI Taxonomy" id="8469"/>
    <lineage>
        <taxon>Eukaryota</taxon>
        <taxon>Metazoa</taxon>
        <taxon>Chordata</taxon>
        <taxon>Craniata</taxon>
        <taxon>Vertebrata</taxon>
        <taxon>Euteleostomi</taxon>
        <taxon>Archelosauria</taxon>
        <taxon>Testudinata</taxon>
        <taxon>Testudines</taxon>
        <taxon>Cryptodira</taxon>
        <taxon>Durocryptodira</taxon>
        <taxon>Americhelydia</taxon>
        <taxon>Chelonioidea</taxon>
        <taxon>Cheloniidae</taxon>
        <taxon>Chelonia</taxon>
    </lineage>
</organism>
<evidence type="ECO:0000313" key="2">
    <source>
        <dbReference type="EMBL" id="EMP24363.1"/>
    </source>
</evidence>
<keyword evidence="3" id="KW-1185">Reference proteome</keyword>
<protein>
    <submittedName>
        <fullName evidence="2">E3 ubiquitin-protein ligase HECW2</fullName>
    </submittedName>
</protein>
<gene>
    <name evidence="2" type="ORF">UY3_18601</name>
</gene>
<name>M7AX72_CHEMY</name>
<evidence type="ECO:0000313" key="3">
    <source>
        <dbReference type="Proteomes" id="UP000031443"/>
    </source>
</evidence>
<dbReference type="EMBL" id="KB601989">
    <property type="protein sequence ID" value="EMP24363.1"/>
    <property type="molecule type" value="Genomic_DNA"/>
</dbReference>
<evidence type="ECO:0000259" key="1">
    <source>
        <dbReference type="Pfam" id="PF16562"/>
    </source>
</evidence>
<sequence length="112" mass="12839">MASSAREHLLFVRRRNPQLRYTLSPENLQSLASQGTIPENMNLQRANSDTDLVTSDSRSSLTASIYEYTLGQSQNLIIFWDIKEEVDPTDWIGLYHIGSEDEKEPVTLLYFT</sequence>
<feature type="domain" description="E3 ubiquitin-protein ligase HECW1/2 N-terminal" evidence="1">
    <location>
        <begin position="45"/>
        <end position="102"/>
    </location>
</feature>
<dbReference type="eggNOG" id="KOG0940">
    <property type="taxonomic scope" value="Eukaryota"/>
</dbReference>